<name>A0ACB0Y7N7_MELEN</name>
<dbReference type="EMBL" id="CAVMJV010000008">
    <property type="protein sequence ID" value="CAK5035853.1"/>
    <property type="molecule type" value="Genomic_DNA"/>
</dbReference>
<gene>
    <name evidence="1" type="ORF">MENTE1834_LOCUS8837</name>
</gene>
<accession>A0ACB0Y7N7</accession>
<organism evidence="1 2">
    <name type="scientific">Meloidogyne enterolobii</name>
    <name type="common">Root-knot nematode worm</name>
    <name type="synonym">Meloidogyne mayaguensis</name>
    <dbReference type="NCBI Taxonomy" id="390850"/>
    <lineage>
        <taxon>Eukaryota</taxon>
        <taxon>Metazoa</taxon>
        <taxon>Ecdysozoa</taxon>
        <taxon>Nematoda</taxon>
        <taxon>Chromadorea</taxon>
        <taxon>Rhabditida</taxon>
        <taxon>Tylenchina</taxon>
        <taxon>Tylenchomorpha</taxon>
        <taxon>Tylenchoidea</taxon>
        <taxon>Meloidogynidae</taxon>
        <taxon>Meloidogyninae</taxon>
        <taxon>Meloidogyne</taxon>
    </lineage>
</organism>
<proteinExistence type="predicted"/>
<keyword evidence="2" id="KW-1185">Reference proteome</keyword>
<evidence type="ECO:0000313" key="2">
    <source>
        <dbReference type="Proteomes" id="UP001497535"/>
    </source>
</evidence>
<sequence>MVTKTSLTTPSCCNCFVFPLNTPTTKIKMLQLRKQQKSLQFPCFSRLKFSSTLFSLLQIILFCGCLQAVSSYFGLP</sequence>
<protein>
    <submittedName>
        <fullName evidence="1">Uncharacterized protein</fullName>
    </submittedName>
</protein>
<evidence type="ECO:0000313" key="1">
    <source>
        <dbReference type="EMBL" id="CAK5035853.1"/>
    </source>
</evidence>
<reference evidence="1" key="1">
    <citation type="submission" date="2023-11" db="EMBL/GenBank/DDBJ databases">
        <authorList>
            <person name="Poullet M."/>
        </authorList>
    </citation>
    <scope>NUCLEOTIDE SEQUENCE</scope>
    <source>
        <strain evidence="1">E1834</strain>
    </source>
</reference>
<comment type="caution">
    <text evidence="1">The sequence shown here is derived from an EMBL/GenBank/DDBJ whole genome shotgun (WGS) entry which is preliminary data.</text>
</comment>
<dbReference type="Proteomes" id="UP001497535">
    <property type="component" value="Unassembled WGS sequence"/>
</dbReference>